<dbReference type="EMBL" id="AAMJQQ010000005">
    <property type="protein sequence ID" value="EDI0446414.1"/>
    <property type="molecule type" value="Genomic_DNA"/>
</dbReference>
<protein>
    <submittedName>
        <fullName evidence="2">DUF551 domain-containing protein</fullName>
    </submittedName>
</protein>
<comment type="caution">
    <text evidence="2">The sequence shown here is derived from an EMBL/GenBank/DDBJ whole genome shotgun (WGS) entry which is preliminary data.</text>
</comment>
<dbReference type="InterPro" id="IPR007539">
    <property type="entry name" value="DUF551"/>
</dbReference>
<evidence type="ECO:0000259" key="1">
    <source>
        <dbReference type="Pfam" id="PF04448"/>
    </source>
</evidence>
<proteinExistence type="predicted"/>
<organism evidence="2">
    <name type="scientific">Salmonella newport</name>
    <dbReference type="NCBI Taxonomy" id="108619"/>
    <lineage>
        <taxon>Bacteria</taxon>
        <taxon>Pseudomonadati</taxon>
        <taxon>Pseudomonadota</taxon>
        <taxon>Gammaproteobacteria</taxon>
        <taxon>Enterobacterales</taxon>
        <taxon>Enterobacteriaceae</taxon>
        <taxon>Salmonella</taxon>
    </lineage>
</organism>
<feature type="domain" description="DUF551" evidence="1">
    <location>
        <begin position="311"/>
        <end position="373"/>
    </location>
</feature>
<gene>
    <name evidence="2" type="ORF">CC757_08095</name>
</gene>
<accession>A0A636IGV6</accession>
<dbReference type="AlphaFoldDB" id="A0A636IGV6"/>
<dbReference type="Pfam" id="PF04448">
    <property type="entry name" value="DUF551"/>
    <property type="match status" value="1"/>
</dbReference>
<reference evidence="2" key="1">
    <citation type="submission" date="2018-07" db="EMBL/GenBank/DDBJ databases">
        <authorList>
            <person name="Ashton P.M."/>
            <person name="Dallman T."/>
            <person name="Nair S."/>
            <person name="De Pinna E."/>
            <person name="Peters T."/>
            <person name="Grant K."/>
        </authorList>
    </citation>
    <scope>NUCLEOTIDE SEQUENCE</scope>
    <source>
        <strain evidence="2">335522</strain>
    </source>
</reference>
<sequence>MTTITKERIELFIKNPLENGLTRGEQMELARIAMASLEAKPVRYLNKFSGTCVTLEQQSNAADDVAVYMPLYAAPPATVVPEKLPCSVELKPGLIIGKGCKTEALLTALRRRAEYYAKLEAMTPEERAKHGASIEAFKAMLPQPAQVDKEFIPKNLDKALGVVGVALPESKEEFNFQIERWIQRLIDRVIRYADEFKEQPAPVVPDEMATSDDMNLYQKSFAQGWNACRATMLHGAKPVSQTYKSQHTQFEQVADLYEMQFDDGRTCAFHTDAQKAAQWLQACDGNRVQEYVKLERLQNALSGNSPVIPDGWISCSERMPDNDESKPIAIFTGKCLGQGMFVATYDDDGFFDYWEGMEIIGVTHWMPLPEPPQK</sequence>
<evidence type="ECO:0000313" key="2">
    <source>
        <dbReference type="EMBL" id="EDI0446414.1"/>
    </source>
</evidence>
<name>A0A636IGV6_SALNE</name>